<evidence type="ECO:0000256" key="10">
    <source>
        <dbReference type="ARBA" id="ARBA00022843"/>
    </source>
</evidence>
<name>A0A8C5PL73_9ANUR</name>
<dbReference type="InterPro" id="IPR021063">
    <property type="entry name" value="NEMO_N"/>
</dbReference>
<sequence length="350" mass="40700">HRLNTQNLLPFHIIQGGARPAFSKDTLDISRNDLLHSFLIPINLMLRKRHNEMLALQDAQRSEHQFIASKFTSARDMVQNLTKERNALQVQLQRLLAEEKASVKAQVTSLLGELKESQLSLEASLQERRKLEERCVFRITREQQREWEAQVKQHIVQMDQRRLQVQSLEAALKTERTDVSEAKKRLAQLQAAYHQLFQEYDTHIKKSLQMEKHDLAPQVEDLQQQLQEAEEALVAKQEVIDKLKEEAERTRALLDNVPVLKAQVDIYREDFQAERAAREKLAEDRDKLLEQIEKLQQERPLCSAGSGLVPFHNQLPSGFATMNEPRFCPKCQYKAPDMDTLQIHMMDCIQ</sequence>
<keyword evidence="8 20" id="KW-0863">Zinc-finger</keyword>
<dbReference type="OrthoDB" id="6343844at2759"/>
<evidence type="ECO:0000256" key="18">
    <source>
        <dbReference type="ARBA" id="ARBA00041660"/>
    </source>
</evidence>
<dbReference type="GO" id="GO:0005634">
    <property type="term" value="C:nucleus"/>
    <property type="evidence" value="ECO:0007669"/>
    <property type="project" value="UniProtKB-SubCell"/>
</dbReference>
<gene>
    <name evidence="23" type="primary">IKBKG</name>
</gene>
<evidence type="ECO:0000256" key="9">
    <source>
        <dbReference type="ARBA" id="ARBA00022833"/>
    </source>
</evidence>
<keyword evidence="12 21" id="KW-0175">Coiled coil</keyword>
<dbReference type="Pfam" id="PF18414">
    <property type="entry name" value="zf_C2H2_10"/>
    <property type="match status" value="1"/>
</dbReference>
<feature type="coiled-coil region" evidence="21">
    <location>
        <begin position="78"/>
        <end position="134"/>
    </location>
</feature>
<keyword evidence="11" id="KW-0805">Transcription regulation</keyword>
<evidence type="ECO:0000256" key="5">
    <source>
        <dbReference type="ARBA" id="ARBA00022553"/>
    </source>
</evidence>
<evidence type="ECO:0000256" key="19">
    <source>
        <dbReference type="ARBA" id="ARBA00043239"/>
    </source>
</evidence>
<feature type="domain" description="CCHC NOA-type" evidence="22">
    <location>
        <begin position="320"/>
        <end position="350"/>
    </location>
</feature>
<evidence type="ECO:0000256" key="11">
    <source>
        <dbReference type="ARBA" id="ARBA00023015"/>
    </source>
</evidence>
<reference evidence="23" key="2">
    <citation type="submission" date="2025-09" db="UniProtKB">
        <authorList>
            <consortium name="Ensembl"/>
        </authorList>
    </citation>
    <scope>IDENTIFICATION</scope>
</reference>
<keyword evidence="4" id="KW-1017">Isopeptide bond</keyword>
<accession>A0A8C5PL73</accession>
<evidence type="ECO:0000256" key="6">
    <source>
        <dbReference type="ARBA" id="ARBA00022723"/>
    </source>
</evidence>
<dbReference type="GO" id="GO:0008385">
    <property type="term" value="C:IkappaB kinase complex"/>
    <property type="evidence" value="ECO:0007669"/>
    <property type="project" value="TreeGrafter"/>
</dbReference>
<organism evidence="23 24">
    <name type="scientific">Leptobrachium leishanense</name>
    <name type="common">Leishan spiny toad</name>
    <dbReference type="NCBI Taxonomy" id="445787"/>
    <lineage>
        <taxon>Eukaryota</taxon>
        <taxon>Metazoa</taxon>
        <taxon>Chordata</taxon>
        <taxon>Craniata</taxon>
        <taxon>Vertebrata</taxon>
        <taxon>Euteleostomi</taxon>
        <taxon>Amphibia</taxon>
        <taxon>Batrachia</taxon>
        <taxon>Anura</taxon>
        <taxon>Pelobatoidea</taxon>
        <taxon>Megophryidae</taxon>
        <taxon>Leptobrachium</taxon>
    </lineage>
</organism>
<dbReference type="Proteomes" id="UP000694569">
    <property type="component" value="Unplaced"/>
</dbReference>
<evidence type="ECO:0000256" key="14">
    <source>
        <dbReference type="ARBA" id="ARBA00023163"/>
    </source>
</evidence>
<keyword evidence="7" id="KW-0227">DNA damage</keyword>
<dbReference type="GO" id="GO:0008270">
    <property type="term" value="F:zinc ion binding"/>
    <property type="evidence" value="ECO:0007669"/>
    <property type="project" value="UniProtKB-KW"/>
</dbReference>
<evidence type="ECO:0000256" key="15">
    <source>
        <dbReference type="ARBA" id="ARBA00023242"/>
    </source>
</evidence>
<dbReference type="AlphaFoldDB" id="A0A8C5PL73"/>
<dbReference type="CDD" id="cd09803">
    <property type="entry name" value="UBAN"/>
    <property type="match status" value="1"/>
</dbReference>
<dbReference type="Gene3D" id="1.20.5.390">
    <property type="entry name" value="L1 transposable element, trimerization domain"/>
    <property type="match status" value="2"/>
</dbReference>
<evidence type="ECO:0000256" key="7">
    <source>
        <dbReference type="ARBA" id="ARBA00022763"/>
    </source>
</evidence>
<keyword evidence="6" id="KW-0479">Metal-binding</keyword>
<evidence type="ECO:0000256" key="20">
    <source>
        <dbReference type="PROSITE-ProRule" id="PRU01142"/>
    </source>
</evidence>
<dbReference type="Gene3D" id="1.20.5.990">
    <property type="entry name" value="Nemo cc2-lz domain - 1d5 darpin complex"/>
    <property type="match status" value="1"/>
</dbReference>
<dbReference type="PANTHER" id="PTHR31553:SF3">
    <property type="entry name" value="NF-KAPPA-B ESSENTIAL MODULATOR"/>
    <property type="match status" value="1"/>
</dbReference>
<evidence type="ECO:0000256" key="2">
    <source>
        <dbReference type="ARBA" id="ARBA00004496"/>
    </source>
</evidence>
<protein>
    <recommendedName>
        <fullName evidence="16">NF-kappa-B essential modulator</fullName>
    </recommendedName>
    <alternativeName>
        <fullName evidence="18">IkB kinase-associated protein 1</fullName>
    </alternativeName>
    <alternativeName>
        <fullName evidence="19">Inhibitor of nuclear factor kappa-B kinase subunit gamma</fullName>
    </alternativeName>
    <alternativeName>
        <fullName evidence="17">NF-kappa-B essential modifier</fullName>
    </alternativeName>
</protein>
<dbReference type="Ensembl" id="ENSLLET00000025347.1">
    <property type="protein sequence ID" value="ENSLLEP00000024416.1"/>
    <property type="gene ID" value="ENSLLEG00000015465.1"/>
</dbReference>
<evidence type="ECO:0000256" key="17">
    <source>
        <dbReference type="ARBA" id="ARBA00041525"/>
    </source>
</evidence>
<dbReference type="Pfam" id="PF11577">
    <property type="entry name" value="NEMO"/>
    <property type="match status" value="1"/>
</dbReference>
<proteinExistence type="predicted"/>
<keyword evidence="3" id="KW-0963">Cytoplasm</keyword>
<evidence type="ECO:0000256" key="13">
    <source>
        <dbReference type="ARBA" id="ARBA00023157"/>
    </source>
</evidence>
<evidence type="ECO:0000256" key="12">
    <source>
        <dbReference type="ARBA" id="ARBA00023054"/>
    </source>
</evidence>
<dbReference type="Pfam" id="PF16516">
    <property type="entry name" value="CC2-LZ"/>
    <property type="match status" value="1"/>
</dbReference>
<keyword evidence="13" id="KW-1015">Disulfide bond</keyword>
<evidence type="ECO:0000256" key="4">
    <source>
        <dbReference type="ARBA" id="ARBA00022499"/>
    </source>
</evidence>
<evidence type="ECO:0000259" key="22">
    <source>
        <dbReference type="PROSITE" id="PS51801"/>
    </source>
</evidence>
<dbReference type="GeneTree" id="ENSGT00530000063808"/>
<dbReference type="PROSITE" id="PS51801">
    <property type="entry name" value="ZF_CCHC_NOA"/>
    <property type="match status" value="1"/>
</dbReference>
<dbReference type="PANTHER" id="PTHR31553">
    <property type="entry name" value="NF-KAPPA-B ESSENTIAL MODULATOR"/>
    <property type="match status" value="1"/>
</dbReference>
<evidence type="ECO:0000256" key="16">
    <source>
        <dbReference type="ARBA" id="ARBA00040893"/>
    </source>
</evidence>
<evidence type="ECO:0000313" key="24">
    <source>
        <dbReference type="Proteomes" id="UP000694569"/>
    </source>
</evidence>
<evidence type="ECO:0000256" key="21">
    <source>
        <dbReference type="SAM" id="Coils"/>
    </source>
</evidence>
<dbReference type="InterPro" id="IPR034735">
    <property type="entry name" value="NEMO_ZF"/>
</dbReference>
<keyword evidence="10" id="KW-0832">Ubl conjugation</keyword>
<dbReference type="GO" id="GO:0006974">
    <property type="term" value="P:DNA damage response"/>
    <property type="evidence" value="ECO:0007669"/>
    <property type="project" value="UniProtKB-KW"/>
</dbReference>
<keyword evidence="9" id="KW-0862">Zinc</keyword>
<evidence type="ECO:0000313" key="23">
    <source>
        <dbReference type="Ensembl" id="ENSLLEP00000024416.1"/>
    </source>
</evidence>
<dbReference type="FunFam" id="1.20.5.990:FF:000003">
    <property type="entry name" value="NF-kappa-B essential modulator isoform X1"/>
    <property type="match status" value="1"/>
</dbReference>
<keyword evidence="14" id="KW-0804">Transcription</keyword>
<keyword evidence="24" id="KW-1185">Reference proteome</keyword>
<comment type="subcellular location">
    <subcellularLocation>
        <location evidence="2">Cytoplasm</location>
    </subcellularLocation>
    <subcellularLocation>
        <location evidence="1">Nucleus</location>
    </subcellularLocation>
</comment>
<reference evidence="23" key="1">
    <citation type="submission" date="2025-08" db="UniProtKB">
        <authorList>
            <consortium name="Ensembl"/>
        </authorList>
    </citation>
    <scope>IDENTIFICATION</scope>
</reference>
<evidence type="ECO:0000256" key="3">
    <source>
        <dbReference type="ARBA" id="ARBA00022490"/>
    </source>
</evidence>
<feature type="coiled-coil region" evidence="21">
    <location>
        <begin position="165"/>
        <end position="298"/>
    </location>
</feature>
<dbReference type="InterPro" id="IPR032419">
    <property type="entry name" value="CC2-LZ_dom"/>
</dbReference>
<dbReference type="InterPro" id="IPR051301">
    <property type="entry name" value="Optineurin/NFkB_EssMod"/>
</dbReference>
<evidence type="ECO:0000256" key="1">
    <source>
        <dbReference type="ARBA" id="ARBA00004123"/>
    </source>
</evidence>
<dbReference type="GO" id="GO:0043123">
    <property type="term" value="P:positive regulation of canonical NF-kappaB signal transduction"/>
    <property type="evidence" value="ECO:0007669"/>
    <property type="project" value="TreeGrafter"/>
</dbReference>
<keyword evidence="15" id="KW-0539">Nucleus</keyword>
<evidence type="ECO:0000256" key="8">
    <source>
        <dbReference type="ARBA" id="ARBA00022771"/>
    </source>
</evidence>
<dbReference type="FunFam" id="1.20.5.390:FF:000002">
    <property type="entry name" value="NF-kappa-B essential modulator isoform X1"/>
    <property type="match status" value="1"/>
</dbReference>
<keyword evidence="5" id="KW-0597">Phosphoprotein</keyword>
<dbReference type="GO" id="GO:0070530">
    <property type="term" value="F:K63-linked polyubiquitin modification-dependent protein binding"/>
    <property type="evidence" value="ECO:0007669"/>
    <property type="project" value="InterPro"/>
</dbReference>